<reference evidence="2 3" key="1">
    <citation type="submission" date="2019-03" db="EMBL/GenBank/DDBJ databases">
        <title>Freshwater and sediment microbial communities from various areas in North America, analyzing microbe dynamics in response to fracking.</title>
        <authorList>
            <person name="Lamendella R."/>
        </authorList>
    </citation>
    <scope>NUCLEOTIDE SEQUENCE [LARGE SCALE GENOMIC DNA]</scope>
    <source>
        <strain evidence="2 3">74A</strain>
    </source>
</reference>
<dbReference type="Pfam" id="PF01844">
    <property type="entry name" value="HNH"/>
    <property type="match status" value="1"/>
</dbReference>
<name>A0A4R2F8J7_9GAMM</name>
<comment type="caution">
    <text evidence="2">The sequence shown here is derived from an EMBL/GenBank/DDBJ whole genome shotgun (WGS) entry which is preliminary data.</text>
</comment>
<dbReference type="EMBL" id="SLWF01000017">
    <property type="protein sequence ID" value="TCN82801.1"/>
    <property type="molecule type" value="Genomic_DNA"/>
</dbReference>
<dbReference type="SMART" id="SM00507">
    <property type="entry name" value="HNHc"/>
    <property type="match status" value="1"/>
</dbReference>
<keyword evidence="2" id="KW-0378">Hydrolase</keyword>
<keyword evidence="2" id="KW-0540">Nuclease</keyword>
<proteinExistence type="predicted"/>
<dbReference type="GO" id="GO:0003676">
    <property type="term" value="F:nucleic acid binding"/>
    <property type="evidence" value="ECO:0007669"/>
    <property type="project" value="InterPro"/>
</dbReference>
<dbReference type="AlphaFoldDB" id="A0A4R2F8J7"/>
<dbReference type="Gene3D" id="1.10.30.50">
    <property type="match status" value="1"/>
</dbReference>
<dbReference type="Proteomes" id="UP000294832">
    <property type="component" value="Unassembled WGS sequence"/>
</dbReference>
<dbReference type="GO" id="GO:0004519">
    <property type="term" value="F:endonuclease activity"/>
    <property type="evidence" value="ECO:0007669"/>
    <property type="project" value="UniProtKB-KW"/>
</dbReference>
<organism evidence="2 3">
    <name type="scientific">Shewanella fodinae</name>
    <dbReference type="NCBI Taxonomy" id="552357"/>
    <lineage>
        <taxon>Bacteria</taxon>
        <taxon>Pseudomonadati</taxon>
        <taxon>Pseudomonadota</taxon>
        <taxon>Gammaproteobacteria</taxon>
        <taxon>Alteromonadales</taxon>
        <taxon>Shewanellaceae</taxon>
        <taxon>Shewanella</taxon>
    </lineage>
</organism>
<evidence type="ECO:0000259" key="1">
    <source>
        <dbReference type="SMART" id="SM00507"/>
    </source>
</evidence>
<dbReference type="OrthoDB" id="5292295at2"/>
<protein>
    <submittedName>
        <fullName evidence="2">HNH endonuclease</fullName>
    </submittedName>
</protein>
<sequence length="144" mass="17085">MQFTVQVTFRIGSRCRSRHYQTEFSAKRGIYKWLEKNQHQPDISASYFSPDSGHQTFQQFEQLSEYAPKPVDNFYLSRAWLDLRHEVLSSREHRCNLCHRSVAEHGIALEVDHILPRSRYPELALDINNLQILCYECNRGKRDK</sequence>
<keyword evidence="2" id="KW-0255">Endonuclease</keyword>
<evidence type="ECO:0000313" key="3">
    <source>
        <dbReference type="Proteomes" id="UP000294832"/>
    </source>
</evidence>
<dbReference type="InterPro" id="IPR003615">
    <property type="entry name" value="HNH_nuc"/>
</dbReference>
<gene>
    <name evidence="2" type="ORF">EDC91_11720</name>
</gene>
<dbReference type="CDD" id="cd00085">
    <property type="entry name" value="HNHc"/>
    <property type="match status" value="1"/>
</dbReference>
<evidence type="ECO:0000313" key="2">
    <source>
        <dbReference type="EMBL" id="TCN82801.1"/>
    </source>
</evidence>
<dbReference type="InterPro" id="IPR002711">
    <property type="entry name" value="HNH"/>
</dbReference>
<accession>A0A4R2F8J7</accession>
<feature type="domain" description="HNH nuclease" evidence="1">
    <location>
        <begin position="83"/>
        <end position="139"/>
    </location>
</feature>
<dbReference type="RefSeq" id="WP_133039322.1">
    <property type="nucleotide sequence ID" value="NZ_SLWF01000017.1"/>
</dbReference>
<keyword evidence="3" id="KW-1185">Reference proteome</keyword>
<dbReference type="GO" id="GO:0008270">
    <property type="term" value="F:zinc ion binding"/>
    <property type="evidence" value="ECO:0007669"/>
    <property type="project" value="InterPro"/>
</dbReference>